<proteinExistence type="predicted"/>
<dbReference type="AlphaFoldDB" id="A0A0C3CUS5"/>
<keyword evidence="2" id="KW-1185">Reference proteome</keyword>
<accession>A0A0C3CUS5</accession>
<sequence>MSSFITLGRERMDFSTNHELALQRYLDFHSVSDAQVVNTKSFHDALERVRCGDVDHLLVNAVHPVADSIIGKHFREVFIIDAFITPSRPICIATRKDRRPAKIIGVLHPSTTTYTDLSRWEKHILCSTGSLLTIYNGLLKGEYDSGLIYKELAK</sequence>
<gene>
    <name evidence="1" type="ORF">OIDMADRAFT_61623</name>
</gene>
<protein>
    <recommendedName>
        <fullName evidence="3">Prephenate dehydratase domain-containing protein</fullName>
    </recommendedName>
</protein>
<reference evidence="1 2" key="1">
    <citation type="submission" date="2014-04" db="EMBL/GenBank/DDBJ databases">
        <authorList>
            <consortium name="DOE Joint Genome Institute"/>
            <person name="Kuo A."/>
            <person name="Martino E."/>
            <person name="Perotto S."/>
            <person name="Kohler A."/>
            <person name="Nagy L.G."/>
            <person name="Floudas D."/>
            <person name="Copeland A."/>
            <person name="Barry K.W."/>
            <person name="Cichocki N."/>
            <person name="Veneault-Fourrey C."/>
            <person name="LaButti K."/>
            <person name="Lindquist E.A."/>
            <person name="Lipzen A."/>
            <person name="Lundell T."/>
            <person name="Morin E."/>
            <person name="Murat C."/>
            <person name="Sun H."/>
            <person name="Tunlid A."/>
            <person name="Henrissat B."/>
            <person name="Grigoriev I.V."/>
            <person name="Hibbett D.S."/>
            <person name="Martin F."/>
            <person name="Nordberg H.P."/>
            <person name="Cantor M.N."/>
            <person name="Hua S.X."/>
        </authorList>
    </citation>
    <scope>NUCLEOTIDE SEQUENCE [LARGE SCALE GENOMIC DNA]</scope>
    <source>
        <strain evidence="1 2">Zn</strain>
    </source>
</reference>
<dbReference type="InParanoid" id="A0A0C3CUS5"/>
<dbReference type="OrthoDB" id="4805206at2759"/>
<reference evidence="2" key="2">
    <citation type="submission" date="2015-01" db="EMBL/GenBank/DDBJ databases">
        <title>Evolutionary Origins and Diversification of the Mycorrhizal Mutualists.</title>
        <authorList>
            <consortium name="DOE Joint Genome Institute"/>
            <consortium name="Mycorrhizal Genomics Consortium"/>
            <person name="Kohler A."/>
            <person name="Kuo A."/>
            <person name="Nagy L.G."/>
            <person name="Floudas D."/>
            <person name="Copeland A."/>
            <person name="Barry K.W."/>
            <person name="Cichocki N."/>
            <person name="Veneault-Fourrey C."/>
            <person name="LaButti K."/>
            <person name="Lindquist E.A."/>
            <person name="Lipzen A."/>
            <person name="Lundell T."/>
            <person name="Morin E."/>
            <person name="Murat C."/>
            <person name="Riley R."/>
            <person name="Ohm R."/>
            <person name="Sun H."/>
            <person name="Tunlid A."/>
            <person name="Henrissat B."/>
            <person name="Grigoriev I.V."/>
            <person name="Hibbett D.S."/>
            <person name="Martin F."/>
        </authorList>
    </citation>
    <scope>NUCLEOTIDE SEQUENCE [LARGE SCALE GENOMIC DNA]</scope>
    <source>
        <strain evidence="2">Zn</strain>
    </source>
</reference>
<evidence type="ECO:0000313" key="1">
    <source>
        <dbReference type="EMBL" id="KIM93477.1"/>
    </source>
</evidence>
<name>A0A0C3CUS5_OIDMZ</name>
<evidence type="ECO:0000313" key="2">
    <source>
        <dbReference type="Proteomes" id="UP000054321"/>
    </source>
</evidence>
<organism evidence="1 2">
    <name type="scientific">Oidiodendron maius (strain Zn)</name>
    <dbReference type="NCBI Taxonomy" id="913774"/>
    <lineage>
        <taxon>Eukaryota</taxon>
        <taxon>Fungi</taxon>
        <taxon>Dikarya</taxon>
        <taxon>Ascomycota</taxon>
        <taxon>Pezizomycotina</taxon>
        <taxon>Leotiomycetes</taxon>
        <taxon>Leotiomycetes incertae sedis</taxon>
        <taxon>Myxotrichaceae</taxon>
        <taxon>Oidiodendron</taxon>
    </lineage>
</organism>
<dbReference type="Proteomes" id="UP000054321">
    <property type="component" value="Unassembled WGS sequence"/>
</dbReference>
<evidence type="ECO:0008006" key="3">
    <source>
        <dbReference type="Google" id="ProtNLM"/>
    </source>
</evidence>
<dbReference type="HOGENOM" id="CLU_120525_0_0_1"/>
<dbReference type="EMBL" id="KN832895">
    <property type="protein sequence ID" value="KIM93477.1"/>
    <property type="molecule type" value="Genomic_DNA"/>
</dbReference>